<dbReference type="AlphaFoldDB" id="A0A5J5NEE4"/>
<accession>A0A5J5NEE4</accession>
<evidence type="ECO:0008006" key="3">
    <source>
        <dbReference type="Google" id="ProtNLM"/>
    </source>
</evidence>
<name>A0A5J5NEE4_GOSBA</name>
<dbReference type="InterPro" id="IPR032675">
    <property type="entry name" value="LRR_dom_sf"/>
</dbReference>
<organism evidence="1 2">
    <name type="scientific">Gossypium barbadense</name>
    <name type="common">Sea Island cotton</name>
    <name type="synonym">Hibiscus barbadensis</name>
    <dbReference type="NCBI Taxonomy" id="3634"/>
    <lineage>
        <taxon>Eukaryota</taxon>
        <taxon>Viridiplantae</taxon>
        <taxon>Streptophyta</taxon>
        <taxon>Embryophyta</taxon>
        <taxon>Tracheophyta</taxon>
        <taxon>Spermatophyta</taxon>
        <taxon>Magnoliopsida</taxon>
        <taxon>eudicotyledons</taxon>
        <taxon>Gunneridae</taxon>
        <taxon>Pentapetalae</taxon>
        <taxon>rosids</taxon>
        <taxon>malvids</taxon>
        <taxon>Malvales</taxon>
        <taxon>Malvaceae</taxon>
        <taxon>Malvoideae</taxon>
        <taxon>Gossypium</taxon>
    </lineage>
</organism>
<evidence type="ECO:0000313" key="1">
    <source>
        <dbReference type="EMBL" id="KAB1669429.1"/>
    </source>
</evidence>
<gene>
    <name evidence="1" type="ORF">ES319_1Z045200v1</name>
</gene>
<reference evidence="2" key="1">
    <citation type="journal article" date="2020" name="Nat. Genet.">
        <title>Genomic diversifications of five Gossypium allopolyploid species and their impact on cotton improvement.</title>
        <authorList>
            <person name="Chen Z.J."/>
            <person name="Sreedasyam A."/>
            <person name="Ando A."/>
            <person name="Song Q."/>
            <person name="De Santiago L.M."/>
            <person name="Hulse-Kemp A.M."/>
            <person name="Ding M."/>
            <person name="Ye W."/>
            <person name="Kirkbride R.C."/>
            <person name="Jenkins J."/>
            <person name="Plott C."/>
            <person name="Lovell J."/>
            <person name="Lin Y.M."/>
            <person name="Vaughn R."/>
            <person name="Liu B."/>
            <person name="Simpson S."/>
            <person name="Scheffler B.E."/>
            <person name="Wen L."/>
            <person name="Saski C.A."/>
            <person name="Grover C.E."/>
            <person name="Hu G."/>
            <person name="Conover J.L."/>
            <person name="Carlson J.W."/>
            <person name="Shu S."/>
            <person name="Boston L.B."/>
            <person name="Williams M."/>
            <person name="Peterson D.G."/>
            <person name="McGee K."/>
            <person name="Jones D.C."/>
            <person name="Wendel J.F."/>
            <person name="Stelly D.M."/>
            <person name="Grimwood J."/>
            <person name="Schmutz J."/>
        </authorList>
    </citation>
    <scope>NUCLEOTIDE SEQUENCE [LARGE SCALE GENOMIC DNA]</scope>
    <source>
        <strain evidence="2">cv. 3-79</strain>
    </source>
</reference>
<protein>
    <recommendedName>
        <fullName evidence="3">NB-ARC domain-containing protein</fullName>
    </recommendedName>
</protein>
<evidence type="ECO:0000313" key="2">
    <source>
        <dbReference type="Proteomes" id="UP000327439"/>
    </source>
</evidence>
<proteinExistence type="predicted"/>
<keyword evidence="2" id="KW-1185">Reference proteome</keyword>
<dbReference type="Proteomes" id="UP000327439">
    <property type="component" value="Unassembled WGS sequence"/>
</dbReference>
<dbReference type="SUPFAM" id="SSF52058">
    <property type="entry name" value="L domain-like"/>
    <property type="match status" value="1"/>
</dbReference>
<sequence length="69" mass="8065">MVLEYKGFQHLTSLCNLLIWDCPKLQSMPPNMLPPSLSRLYIIQCPLLEERYEKEKGKDWANISHIPGH</sequence>
<dbReference type="Gene3D" id="3.80.10.10">
    <property type="entry name" value="Ribonuclease Inhibitor"/>
    <property type="match status" value="1"/>
</dbReference>
<dbReference type="EMBL" id="ML707300">
    <property type="protein sequence ID" value="KAB1669429.1"/>
    <property type="molecule type" value="Genomic_DNA"/>
</dbReference>